<evidence type="ECO:0000313" key="2">
    <source>
        <dbReference type="EMBL" id="GAA1661474.1"/>
    </source>
</evidence>
<dbReference type="InterPro" id="IPR043129">
    <property type="entry name" value="ATPase_NBD"/>
</dbReference>
<dbReference type="Proteomes" id="UP001500596">
    <property type="component" value="Unassembled WGS sequence"/>
</dbReference>
<evidence type="ECO:0000313" key="3">
    <source>
        <dbReference type="Proteomes" id="UP001500596"/>
    </source>
</evidence>
<dbReference type="InterPro" id="IPR000600">
    <property type="entry name" value="ROK"/>
</dbReference>
<dbReference type="PANTHER" id="PTHR18964">
    <property type="entry name" value="ROK (REPRESSOR, ORF, KINASE) FAMILY"/>
    <property type="match status" value="1"/>
</dbReference>
<comment type="caution">
    <text evidence="2">The sequence shown here is derived from an EMBL/GenBank/DDBJ whole genome shotgun (WGS) entry which is preliminary data.</text>
</comment>
<keyword evidence="3" id="KW-1185">Reference proteome</keyword>
<dbReference type="RefSeq" id="WP_344050590.1">
    <property type="nucleotide sequence ID" value="NZ_BAAAPK010000001.1"/>
</dbReference>
<comment type="similarity">
    <text evidence="1">Belongs to the ROK (NagC/XylR) family.</text>
</comment>
<proteinExistence type="inferred from homology"/>
<accession>A0ABN2FXA2</accession>
<reference evidence="2 3" key="1">
    <citation type="journal article" date="2019" name="Int. J. Syst. Evol. Microbiol.">
        <title>The Global Catalogue of Microorganisms (GCM) 10K type strain sequencing project: providing services to taxonomists for standard genome sequencing and annotation.</title>
        <authorList>
            <consortium name="The Broad Institute Genomics Platform"/>
            <consortium name="The Broad Institute Genome Sequencing Center for Infectious Disease"/>
            <person name="Wu L."/>
            <person name="Ma J."/>
        </authorList>
    </citation>
    <scope>NUCLEOTIDE SEQUENCE [LARGE SCALE GENOMIC DNA]</scope>
    <source>
        <strain evidence="2 3">JCM 15575</strain>
    </source>
</reference>
<gene>
    <name evidence="2" type="ORF">GCM10009807_01440</name>
</gene>
<dbReference type="PANTHER" id="PTHR18964:SF149">
    <property type="entry name" value="BIFUNCTIONAL UDP-N-ACETYLGLUCOSAMINE 2-EPIMERASE_N-ACETYLMANNOSAMINE KINASE"/>
    <property type="match status" value="1"/>
</dbReference>
<name>A0ABN2FXA2_9MICO</name>
<dbReference type="Gene3D" id="3.30.420.40">
    <property type="match status" value="2"/>
</dbReference>
<dbReference type="Pfam" id="PF00480">
    <property type="entry name" value="ROK"/>
    <property type="match status" value="1"/>
</dbReference>
<sequence>MLGTLCVDIGGTKLAAAVCDGEGALSHVFAVDTPADATAAQRVLLDLCEVTADEFRSTGGTLASAGIACGGPLDVHAGVILSPPNLPGWDEVHVRAAVESRIGVRAALRNDADAVVLGATRWGRYAGVRNVVYLTISSGIGAGVVMDGRLITGRSGNSSELGHTVLVVGGRLCACGRSGCAEAYVSGHSIARRAEELISAGVAPTLGRGAPITAKDVYLASSQDRDPVAVRLWDESTRLIGELVANALNTFEPDLVLLGGGVTLAGEQFIEPVRAAAHDAALPGNRQTPVCIIQRPDRAALIGAGAVGIALIDQEYR</sequence>
<organism evidence="2 3">
    <name type="scientific">Microbacterium lacus</name>
    <dbReference type="NCBI Taxonomy" id="415217"/>
    <lineage>
        <taxon>Bacteria</taxon>
        <taxon>Bacillati</taxon>
        <taxon>Actinomycetota</taxon>
        <taxon>Actinomycetes</taxon>
        <taxon>Micrococcales</taxon>
        <taxon>Microbacteriaceae</taxon>
        <taxon>Microbacterium</taxon>
    </lineage>
</organism>
<dbReference type="EMBL" id="BAAAPK010000001">
    <property type="protein sequence ID" value="GAA1661474.1"/>
    <property type="molecule type" value="Genomic_DNA"/>
</dbReference>
<evidence type="ECO:0000256" key="1">
    <source>
        <dbReference type="ARBA" id="ARBA00006479"/>
    </source>
</evidence>
<dbReference type="SUPFAM" id="SSF53067">
    <property type="entry name" value="Actin-like ATPase domain"/>
    <property type="match status" value="1"/>
</dbReference>
<protein>
    <submittedName>
        <fullName evidence="2">ROK family protein</fullName>
    </submittedName>
</protein>